<dbReference type="PROSITE" id="PS50110">
    <property type="entry name" value="RESPONSE_REGULATORY"/>
    <property type="match status" value="1"/>
</dbReference>
<dbReference type="InterPro" id="IPR001789">
    <property type="entry name" value="Sig_transdc_resp-reg_receiver"/>
</dbReference>
<name>A0A428JZ44_9BACT</name>
<feature type="modified residue" description="4-aspartylphosphate" evidence="1">
    <location>
        <position position="57"/>
    </location>
</feature>
<dbReference type="SUPFAM" id="SSF52172">
    <property type="entry name" value="CheY-like"/>
    <property type="match status" value="1"/>
</dbReference>
<dbReference type="EMBL" id="RWIU01000009">
    <property type="protein sequence ID" value="RSK39449.1"/>
    <property type="molecule type" value="Genomic_DNA"/>
</dbReference>
<proteinExistence type="predicted"/>
<sequence>MKSIVAIIEAEPAVREVWQAYLGAQPEFESVVVAESVEELVATLLAGARKPHLILLDARLPRAAALADIALLREFAALAAVVLMVEESAGLSGRAGGANGYLLKNTPLPTIKEGLLEVLFSVSALPVVVPVPSVYAF</sequence>
<dbReference type="Gene3D" id="3.40.50.2300">
    <property type="match status" value="1"/>
</dbReference>
<dbReference type="GO" id="GO:0003677">
    <property type="term" value="F:DNA binding"/>
    <property type="evidence" value="ECO:0007669"/>
    <property type="project" value="UniProtKB-KW"/>
</dbReference>
<dbReference type="GO" id="GO:0000160">
    <property type="term" value="P:phosphorelay signal transduction system"/>
    <property type="evidence" value="ECO:0007669"/>
    <property type="project" value="InterPro"/>
</dbReference>
<feature type="domain" description="Response regulatory" evidence="2">
    <location>
        <begin position="4"/>
        <end position="119"/>
    </location>
</feature>
<accession>A0A428JZ44</accession>
<dbReference type="Proteomes" id="UP000270291">
    <property type="component" value="Unassembled WGS sequence"/>
</dbReference>
<evidence type="ECO:0000259" key="2">
    <source>
        <dbReference type="PROSITE" id="PS50110"/>
    </source>
</evidence>
<organism evidence="3 4">
    <name type="scientific">Hymenobacter perfusus</name>
    <dbReference type="NCBI Taxonomy" id="1236770"/>
    <lineage>
        <taxon>Bacteria</taxon>
        <taxon>Pseudomonadati</taxon>
        <taxon>Bacteroidota</taxon>
        <taxon>Cytophagia</taxon>
        <taxon>Cytophagales</taxon>
        <taxon>Hymenobacteraceae</taxon>
        <taxon>Hymenobacter</taxon>
    </lineage>
</organism>
<dbReference type="OrthoDB" id="9876733at2"/>
<evidence type="ECO:0000313" key="4">
    <source>
        <dbReference type="Proteomes" id="UP000270291"/>
    </source>
</evidence>
<gene>
    <name evidence="3" type="ORF">EI293_19680</name>
</gene>
<dbReference type="SMART" id="SM00448">
    <property type="entry name" value="REC"/>
    <property type="match status" value="1"/>
</dbReference>
<keyword evidence="4" id="KW-1185">Reference proteome</keyword>
<dbReference type="AlphaFoldDB" id="A0A428JZ44"/>
<keyword evidence="3" id="KW-0238">DNA-binding</keyword>
<evidence type="ECO:0000256" key="1">
    <source>
        <dbReference type="PROSITE-ProRule" id="PRU00169"/>
    </source>
</evidence>
<comment type="caution">
    <text evidence="3">The sequence shown here is derived from an EMBL/GenBank/DDBJ whole genome shotgun (WGS) entry which is preliminary data.</text>
</comment>
<dbReference type="InterPro" id="IPR011006">
    <property type="entry name" value="CheY-like_superfamily"/>
</dbReference>
<reference evidence="3 4" key="1">
    <citation type="submission" date="2018-12" db="EMBL/GenBank/DDBJ databases">
        <authorList>
            <person name="Feng G."/>
            <person name="Zhu H."/>
        </authorList>
    </citation>
    <scope>NUCLEOTIDE SEQUENCE [LARGE SCALE GENOMIC DNA]</scope>
    <source>
        <strain evidence="3 4">LMG 26000</strain>
    </source>
</reference>
<evidence type="ECO:0000313" key="3">
    <source>
        <dbReference type="EMBL" id="RSK39449.1"/>
    </source>
</evidence>
<dbReference type="RefSeq" id="WP_125440271.1">
    <property type="nucleotide sequence ID" value="NZ_RWIU01000009.1"/>
</dbReference>
<protein>
    <submittedName>
        <fullName evidence="3">DNA-binding response regulator</fullName>
    </submittedName>
</protein>
<keyword evidence="1" id="KW-0597">Phosphoprotein</keyword>
<dbReference type="Pfam" id="PF00072">
    <property type="entry name" value="Response_reg"/>
    <property type="match status" value="1"/>
</dbReference>